<evidence type="ECO:0000313" key="3">
    <source>
        <dbReference type="Proteomes" id="UP000199614"/>
    </source>
</evidence>
<feature type="compositionally biased region" description="Low complexity" evidence="1">
    <location>
        <begin position="441"/>
        <end position="454"/>
    </location>
</feature>
<dbReference type="InterPro" id="IPR006311">
    <property type="entry name" value="TAT_signal"/>
</dbReference>
<dbReference type="PANTHER" id="PTHR35399:SF4">
    <property type="entry name" value="MEMBRANE PROTEIN"/>
    <property type="match status" value="1"/>
</dbReference>
<dbReference type="PROSITE" id="PS51318">
    <property type="entry name" value="TAT"/>
    <property type="match status" value="1"/>
</dbReference>
<sequence length="495" mass="51442">MGINRRTLLARSGQLGLGVSLFGSVSGLLGAPTAAAAAVGQDFSGYGPLVDDPDGMLALPEGFAYRVVTEAGRTRTYEGDPSPGIHDGAAAFAAEDGDVLVVLNHEVRGGPDDDGAVPHADGLVYRDDTGGGVTIIKTTPEGELLWETVGVAGTSTNCAGGVTPWDTWLTCEETEDDGHGWVFEVDPHDLDANQDPEPITTLGRFRHEALCVDPDELTIYLTEDAEGPNGTVYRWSPPSGFRGRSGELKTLDAGDGELAAMACTDADGSLVEDLAQAAQVDTVYAVDWVPIEDRAAEEGPLRGAEGITRAAKLEGAWWSEGGAWVVSSFADSHRGQIWFYDPAAATLRLTTVFATEVDGETVEAPDNIVAAPYGGLIVSTDGDGDNHLAGVSADGEVYPIARSQMDSEFTGPTFSPDGTVLFAGIQKPGVLFAITGPWQQRGAAGESGSRSSGGTADATERRGSSSTSRGSARSTGQTRRRSSGGASSRDSGSAR</sequence>
<evidence type="ECO:0000256" key="1">
    <source>
        <dbReference type="SAM" id="MobiDB-lite"/>
    </source>
</evidence>
<proteinExistence type="predicted"/>
<gene>
    <name evidence="2" type="ORF">SAMN05216207_105228</name>
</gene>
<dbReference type="InterPro" id="IPR008557">
    <property type="entry name" value="PhoX"/>
</dbReference>
<dbReference type="STRING" id="260086.SAMN05216207_105228"/>
<feature type="region of interest" description="Disordered" evidence="1">
    <location>
        <begin position="440"/>
        <end position="495"/>
    </location>
</feature>
<organism evidence="2 3">
    <name type="scientific">Pseudonocardia ammonioxydans</name>
    <dbReference type="NCBI Taxonomy" id="260086"/>
    <lineage>
        <taxon>Bacteria</taxon>
        <taxon>Bacillati</taxon>
        <taxon>Actinomycetota</taxon>
        <taxon>Actinomycetes</taxon>
        <taxon>Pseudonocardiales</taxon>
        <taxon>Pseudonocardiaceae</taxon>
        <taxon>Pseudonocardia</taxon>
    </lineage>
</organism>
<dbReference type="Proteomes" id="UP000199614">
    <property type="component" value="Unassembled WGS sequence"/>
</dbReference>
<dbReference type="SUPFAM" id="SSF63829">
    <property type="entry name" value="Calcium-dependent phosphotriesterase"/>
    <property type="match status" value="1"/>
</dbReference>
<protein>
    <recommendedName>
        <fullName evidence="4">WD40-like Beta Propeller Repeat</fullName>
    </recommendedName>
</protein>
<reference evidence="2 3" key="1">
    <citation type="submission" date="2016-10" db="EMBL/GenBank/DDBJ databases">
        <authorList>
            <person name="de Groot N.N."/>
        </authorList>
    </citation>
    <scope>NUCLEOTIDE SEQUENCE [LARGE SCALE GENOMIC DNA]</scope>
    <source>
        <strain evidence="2 3">CGMCC 4.1877</strain>
    </source>
</reference>
<dbReference type="EMBL" id="FOUY01000052">
    <property type="protein sequence ID" value="SFO40639.1"/>
    <property type="molecule type" value="Genomic_DNA"/>
</dbReference>
<dbReference type="AlphaFoldDB" id="A0A1I5GXF1"/>
<evidence type="ECO:0000313" key="2">
    <source>
        <dbReference type="EMBL" id="SFO40639.1"/>
    </source>
</evidence>
<dbReference type="Pfam" id="PF05787">
    <property type="entry name" value="PhoX"/>
    <property type="match status" value="2"/>
</dbReference>
<keyword evidence="3" id="KW-1185">Reference proteome</keyword>
<evidence type="ECO:0008006" key="4">
    <source>
        <dbReference type="Google" id="ProtNLM"/>
    </source>
</evidence>
<accession>A0A1I5GXF1</accession>
<name>A0A1I5GXF1_PSUAM</name>
<feature type="compositionally biased region" description="Low complexity" evidence="1">
    <location>
        <begin position="464"/>
        <end position="495"/>
    </location>
</feature>
<dbReference type="RefSeq" id="WP_245773885.1">
    <property type="nucleotide sequence ID" value="NZ_FOUY01000052.1"/>
</dbReference>
<dbReference type="PANTHER" id="PTHR35399">
    <property type="entry name" value="SLR8030 PROTEIN"/>
    <property type="match status" value="1"/>
</dbReference>